<evidence type="ECO:0000256" key="4">
    <source>
        <dbReference type="ARBA" id="ARBA00022741"/>
    </source>
</evidence>
<evidence type="ECO:0000256" key="7">
    <source>
        <dbReference type="ARBA" id="ARBA00022967"/>
    </source>
</evidence>
<feature type="region of interest" description="Disordered" evidence="8">
    <location>
        <begin position="116"/>
        <end position="140"/>
    </location>
</feature>
<dbReference type="GO" id="GO:0005737">
    <property type="term" value="C:cytoplasm"/>
    <property type="evidence" value="ECO:0007669"/>
    <property type="project" value="UniProtKB-SubCell"/>
</dbReference>
<dbReference type="EMBL" id="JANHAX010000003">
    <property type="protein sequence ID" value="MDQ2090553.1"/>
    <property type="molecule type" value="Genomic_DNA"/>
</dbReference>
<keyword evidence="3" id="KW-0963">Cytoplasm</keyword>
<evidence type="ECO:0000259" key="9">
    <source>
        <dbReference type="SMART" id="SM00382"/>
    </source>
</evidence>
<proteinExistence type="predicted"/>
<feature type="region of interest" description="Disordered" evidence="8">
    <location>
        <begin position="442"/>
        <end position="486"/>
    </location>
</feature>
<dbReference type="AlphaFoldDB" id="A0AAE3WF86"/>
<reference evidence="10" key="1">
    <citation type="submission" date="2022-07" db="EMBL/GenBank/DDBJ databases">
        <authorList>
            <person name="Otstavnykh N."/>
            <person name="Isaeva M."/>
            <person name="Bystritskaya E."/>
        </authorList>
    </citation>
    <scope>NUCLEOTIDE SEQUENCE</scope>
    <source>
        <strain evidence="10">KCTC 52189</strain>
    </source>
</reference>
<dbReference type="GO" id="GO:0046933">
    <property type="term" value="F:proton-transporting ATP synthase activity, rotational mechanism"/>
    <property type="evidence" value="ECO:0007669"/>
    <property type="project" value="TreeGrafter"/>
</dbReference>
<name>A0AAE3WF86_9RHOB</name>
<evidence type="ECO:0000256" key="2">
    <source>
        <dbReference type="ARBA" id="ARBA00022448"/>
    </source>
</evidence>
<keyword evidence="6" id="KW-0653">Protein transport</keyword>
<keyword evidence="7" id="KW-1278">Translocase</keyword>
<organism evidence="10 11">
    <name type="scientific">Marimonas arenosa</name>
    <dbReference type="NCBI Taxonomy" id="1795305"/>
    <lineage>
        <taxon>Bacteria</taxon>
        <taxon>Pseudomonadati</taxon>
        <taxon>Pseudomonadota</taxon>
        <taxon>Alphaproteobacteria</taxon>
        <taxon>Rhodobacterales</taxon>
        <taxon>Paracoccaceae</taxon>
        <taxon>Marimonas</taxon>
    </lineage>
</organism>
<dbReference type="Proteomes" id="UP001226762">
    <property type="component" value="Unassembled WGS sequence"/>
</dbReference>
<dbReference type="InterPro" id="IPR005714">
    <property type="entry name" value="ATPase_T3SS_FliI/YscN"/>
</dbReference>
<protein>
    <submittedName>
        <fullName evidence="10">FliI/YscN family ATPase</fullName>
    </submittedName>
</protein>
<feature type="compositionally biased region" description="Basic and acidic residues" evidence="8">
    <location>
        <begin position="476"/>
        <end position="486"/>
    </location>
</feature>
<evidence type="ECO:0000313" key="11">
    <source>
        <dbReference type="Proteomes" id="UP001226762"/>
    </source>
</evidence>
<dbReference type="InterPro" id="IPR000194">
    <property type="entry name" value="ATPase_F1/V1/A1_a/bsu_nucl-bd"/>
</dbReference>
<comment type="caution">
    <text evidence="10">The sequence shown here is derived from an EMBL/GenBank/DDBJ whole genome shotgun (WGS) entry which is preliminary data.</text>
</comment>
<evidence type="ECO:0000256" key="1">
    <source>
        <dbReference type="ARBA" id="ARBA00004496"/>
    </source>
</evidence>
<dbReference type="SMART" id="SM00382">
    <property type="entry name" value="AAA"/>
    <property type="match status" value="1"/>
</dbReference>
<dbReference type="PANTHER" id="PTHR15184:SF9">
    <property type="entry name" value="SPI-1 TYPE 3 SECRETION SYSTEM ATPASE"/>
    <property type="match status" value="1"/>
</dbReference>
<dbReference type="CDD" id="cd01136">
    <property type="entry name" value="ATPase_flagellum-secretory_path_III"/>
    <property type="match status" value="1"/>
</dbReference>
<dbReference type="InterPro" id="IPR003593">
    <property type="entry name" value="AAA+_ATPase"/>
</dbReference>
<dbReference type="GO" id="GO:0016887">
    <property type="term" value="F:ATP hydrolysis activity"/>
    <property type="evidence" value="ECO:0007669"/>
    <property type="project" value="InterPro"/>
</dbReference>
<dbReference type="NCBIfam" id="TIGR01026">
    <property type="entry name" value="fliI_yscN"/>
    <property type="match status" value="1"/>
</dbReference>
<dbReference type="GO" id="GO:0030257">
    <property type="term" value="C:type III protein secretion system complex"/>
    <property type="evidence" value="ECO:0007669"/>
    <property type="project" value="InterPro"/>
</dbReference>
<dbReference type="Pfam" id="PF00006">
    <property type="entry name" value="ATP-synt_ab"/>
    <property type="match status" value="1"/>
</dbReference>
<dbReference type="InterPro" id="IPR027417">
    <property type="entry name" value="P-loop_NTPase"/>
</dbReference>
<keyword evidence="5" id="KW-0067">ATP-binding</keyword>
<evidence type="ECO:0000256" key="8">
    <source>
        <dbReference type="SAM" id="MobiDB-lite"/>
    </source>
</evidence>
<dbReference type="Gene3D" id="3.40.50.12240">
    <property type="match status" value="1"/>
</dbReference>
<dbReference type="GO" id="GO:0005524">
    <property type="term" value="F:ATP binding"/>
    <property type="evidence" value="ECO:0007669"/>
    <property type="project" value="UniProtKB-KW"/>
</dbReference>
<keyword evidence="11" id="KW-1185">Reference proteome</keyword>
<dbReference type="InterPro" id="IPR040627">
    <property type="entry name" value="T3SS_ATPase_C"/>
</dbReference>
<dbReference type="InterPro" id="IPR050053">
    <property type="entry name" value="ATPase_alpha/beta_chains"/>
</dbReference>
<sequence length="486" mass="51804">MTTIELSRLGAEIASLKAVREVGRVVAVDGGLLHLRGLEHNARMGDQLQVYRRSGKTLGGEVLQLNADGVVMLPDAAPEGVSLGDRAALHEASTISPSPAWIGRVVDPFGVPLDGRPLLRGERPQPLRADPPPPATRHPMGARLETGMTVFNTMLPIVEGQRIGLFAGSGVGKTSLLAHLARNMEADVVVIAMVGERGRELREFVDNVLGEKGMRRAVVVAATSDQSPLVRRRCAWAAMAVAEYFRDQGNHVLLLADSITRFAEAHREVAVAAGELPSLRGYPPSTAHTIMSLCERAGPGAAHSGTITAILTVLVAGSDMEEPVADILRGVLDGHVVLDRAIAERGRYPAIDLLRSVSRSLPDAASDEENQTIAEARKLLGAYAQSEMMIRAGLYTQGSDPHLDQAIRAWPELDAFLAENEAQDTANSFNRLRLILRRSAARSGATATTTHRPAPQAPGLLPPRSASVPNQAGPGDGRRTLLADPS</sequence>
<reference evidence="10" key="2">
    <citation type="submission" date="2023-02" db="EMBL/GenBank/DDBJ databases">
        <title>'Rhodoalgimonas zhirmunskyi' gen. nov., isolated from a red alga.</title>
        <authorList>
            <person name="Nedashkovskaya O.I."/>
            <person name="Otstavnykh N.Y."/>
            <person name="Bystritskaya E.P."/>
            <person name="Balabanova L.A."/>
            <person name="Isaeva M.P."/>
        </authorList>
    </citation>
    <scope>NUCLEOTIDE SEQUENCE</scope>
    <source>
        <strain evidence="10">KCTC 52189</strain>
    </source>
</reference>
<dbReference type="GO" id="GO:0030254">
    <property type="term" value="P:protein secretion by the type III secretion system"/>
    <property type="evidence" value="ECO:0007669"/>
    <property type="project" value="InterPro"/>
</dbReference>
<accession>A0AAE3WF86</accession>
<evidence type="ECO:0000256" key="6">
    <source>
        <dbReference type="ARBA" id="ARBA00022927"/>
    </source>
</evidence>
<keyword evidence="2" id="KW-0813">Transport</keyword>
<dbReference type="PANTHER" id="PTHR15184">
    <property type="entry name" value="ATP SYNTHASE"/>
    <property type="match status" value="1"/>
</dbReference>
<evidence type="ECO:0000256" key="5">
    <source>
        <dbReference type="ARBA" id="ARBA00022840"/>
    </source>
</evidence>
<dbReference type="Pfam" id="PF18269">
    <property type="entry name" value="T3SS_ATPase_C"/>
    <property type="match status" value="1"/>
</dbReference>
<keyword evidence="4" id="KW-0547">Nucleotide-binding</keyword>
<evidence type="ECO:0000256" key="3">
    <source>
        <dbReference type="ARBA" id="ARBA00022490"/>
    </source>
</evidence>
<feature type="domain" description="AAA+ ATPase" evidence="9">
    <location>
        <begin position="159"/>
        <end position="343"/>
    </location>
</feature>
<dbReference type="RefSeq" id="WP_306735830.1">
    <property type="nucleotide sequence ID" value="NZ_JANHAX010000003.1"/>
</dbReference>
<gene>
    <name evidence="10" type="ORF">NO357_11640</name>
</gene>
<comment type="subcellular location">
    <subcellularLocation>
        <location evidence="1">Cytoplasm</location>
    </subcellularLocation>
</comment>
<dbReference type="SUPFAM" id="SSF52540">
    <property type="entry name" value="P-loop containing nucleoside triphosphate hydrolases"/>
    <property type="match status" value="1"/>
</dbReference>
<evidence type="ECO:0000313" key="10">
    <source>
        <dbReference type="EMBL" id="MDQ2090553.1"/>
    </source>
</evidence>
<feature type="compositionally biased region" description="Low complexity" evidence="8">
    <location>
        <begin position="442"/>
        <end position="452"/>
    </location>
</feature>
<dbReference type="FunFam" id="3.40.50.12240:FF:000002">
    <property type="entry name" value="Flagellum-specific ATP synthase FliI"/>
    <property type="match status" value="1"/>
</dbReference>